<accession>A0A699S1B8</accession>
<feature type="non-terminal residue" evidence="2">
    <location>
        <position position="203"/>
    </location>
</feature>
<comment type="caution">
    <text evidence="2">The sequence shown here is derived from an EMBL/GenBank/DDBJ whole genome shotgun (WGS) entry which is preliminary data.</text>
</comment>
<evidence type="ECO:0000313" key="2">
    <source>
        <dbReference type="EMBL" id="GFC91185.1"/>
    </source>
</evidence>
<gene>
    <name evidence="2" type="ORF">Tci_863155</name>
</gene>
<name>A0A699S1B8_TANCI</name>
<feature type="region of interest" description="Disordered" evidence="1">
    <location>
        <begin position="22"/>
        <end position="49"/>
    </location>
</feature>
<dbReference type="EMBL" id="BKCJ011130339">
    <property type="protein sequence ID" value="GFC91185.1"/>
    <property type="molecule type" value="Genomic_DNA"/>
</dbReference>
<organism evidence="2">
    <name type="scientific">Tanacetum cinerariifolium</name>
    <name type="common">Dalmatian daisy</name>
    <name type="synonym">Chrysanthemum cinerariifolium</name>
    <dbReference type="NCBI Taxonomy" id="118510"/>
    <lineage>
        <taxon>Eukaryota</taxon>
        <taxon>Viridiplantae</taxon>
        <taxon>Streptophyta</taxon>
        <taxon>Embryophyta</taxon>
        <taxon>Tracheophyta</taxon>
        <taxon>Spermatophyta</taxon>
        <taxon>Magnoliopsida</taxon>
        <taxon>eudicotyledons</taxon>
        <taxon>Gunneridae</taxon>
        <taxon>Pentapetalae</taxon>
        <taxon>asterids</taxon>
        <taxon>campanulids</taxon>
        <taxon>Asterales</taxon>
        <taxon>Asteraceae</taxon>
        <taxon>Asteroideae</taxon>
        <taxon>Anthemideae</taxon>
        <taxon>Anthemidinae</taxon>
        <taxon>Tanacetum</taxon>
    </lineage>
</organism>
<reference evidence="2" key="1">
    <citation type="journal article" date="2019" name="Sci. Rep.">
        <title>Draft genome of Tanacetum cinerariifolium, the natural source of mosquito coil.</title>
        <authorList>
            <person name="Yamashiro T."/>
            <person name="Shiraishi A."/>
            <person name="Satake H."/>
            <person name="Nakayama K."/>
        </authorList>
    </citation>
    <scope>NUCLEOTIDE SEQUENCE</scope>
</reference>
<dbReference type="AlphaFoldDB" id="A0A699S1B8"/>
<proteinExistence type="predicted"/>
<evidence type="ECO:0000256" key="1">
    <source>
        <dbReference type="SAM" id="MobiDB-lite"/>
    </source>
</evidence>
<protein>
    <submittedName>
        <fullName evidence="2">Uncharacterized protein</fullName>
    </submittedName>
</protein>
<sequence>MVVDIILVSQGAALDGSVVTKGTSSAHKNKCSTSGNDSSDSQPLSDTNTTSKVHHDIFDNVFAEKVNHDVLQANVLLTNKLENVFVNDKVFMNESEYYKLIKTDQTLCMLLPKEDMVKMGRYGLGFDDHNDDVNPSLFDKAKELVPNLYNANKIGIDLPSDRKIISKEELKCEIEKRLKVKCYKSPLSYHGFEYGETRFIKTL</sequence>